<dbReference type="AlphaFoldDB" id="R7TGU0"/>
<dbReference type="PRINTS" id="PR00237">
    <property type="entry name" value="GPCRRHODOPSN"/>
</dbReference>
<dbReference type="Pfam" id="PF00001">
    <property type="entry name" value="7tm_1"/>
    <property type="match status" value="1"/>
</dbReference>
<dbReference type="STRING" id="283909.R7TGU0"/>
<organism evidence="12">
    <name type="scientific">Capitella teleta</name>
    <name type="common">Polychaete worm</name>
    <dbReference type="NCBI Taxonomy" id="283909"/>
    <lineage>
        <taxon>Eukaryota</taxon>
        <taxon>Metazoa</taxon>
        <taxon>Spiralia</taxon>
        <taxon>Lophotrochozoa</taxon>
        <taxon>Annelida</taxon>
        <taxon>Polychaeta</taxon>
        <taxon>Sedentaria</taxon>
        <taxon>Scolecida</taxon>
        <taxon>Capitellidae</taxon>
        <taxon>Capitella</taxon>
    </lineage>
</organism>
<feature type="transmembrane region" description="Helical" evidence="10">
    <location>
        <begin position="146"/>
        <end position="167"/>
    </location>
</feature>
<evidence type="ECO:0000256" key="9">
    <source>
        <dbReference type="ARBA" id="ARBA00023224"/>
    </source>
</evidence>
<proteinExistence type="predicted"/>
<dbReference type="GO" id="GO:0004930">
    <property type="term" value="F:G protein-coupled receptor activity"/>
    <property type="evidence" value="ECO:0007669"/>
    <property type="project" value="UniProtKB-KW"/>
</dbReference>
<feature type="transmembrane region" description="Helical" evidence="10">
    <location>
        <begin position="64"/>
        <end position="84"/>
    </location>
</feature>
<dbReference type="SMART" id="SM01381">
    <property type="entry name" value="7TM_GPCR_Srsx"/>
    <property type="match status" value="1"/>
</dbReference>
<keyword evidence="7" id="KW-0675">Receptor</keyword>
<evidence type="ECO:0000256" key="4">
    <source>
        <dbReference type="ARBA" id="ARBA00022989"/>
    </source>
</evidence>
<dbReference type="InterPro" id="IPR017452">
    <property type="entry name" value="GPCR_Rhodpsn_7TM"/>
</dbReference>
<dbReference type="Gene3D" id="1.20.1070.10">
    <property type="entry name" value="Rhodopsin 7-helix transmembrane proteins"/>
    <property type="match status" value="1"/>
</dbReference>
<dbReference type="EMBL" id="AMQN01013040">
    <property type="status" value="NOT_ANNOTATED_CDS"/>
    <property type="molecule type" value="Genomic_DNA"/>
</dbReference>
<dbReference type="PANTHER" id="PTHR24246">
    <property type="entry name" value="OLFACTORY RECEPTOR AND ADENOSINE RECEPTOR"/>
    <property type="match status" value="1"/>
</dbReference>
<dbReference type="OMA" id="ARICTIH"/>
<dbReference type="EnsemblMetazoa" id="CapteT210567">
    <property type="protein sequence ID" value="CapteP210567"/>
    <property type="gene ID" value="CapteG210567"/>
</dbReference>
<name>R7TGU0_CAPTE</name>
<keyword evidence="3 10" id="KW-0812">Transmembrane</keyword>
<keyword evidence="2" id="KW-1003">Cell membrane</keyword>
<feature type="transmembrane region" description="Helical" evidence="10">
    <location>
        <begin position="277"/>
        <end position="294"/>
    </location>
</feature>
<evidence type="ECO:0000256" key="10">
    <source>
        <dbReference type="SAM" id="Phobius"/>
    </source>
</evidence>
<feature type="transmembrane region" description="Helical" evidence="10">
    <location>
        <begin position="187"/>
        <end position="215"/>
    </location>
</feature>
<evidence type="ECO:0000256" key="6">
    <source>
        <dbReference type="ARBA" id="ARBA00023136"/>
    </source>
</evidence>
<reference evidence="14" key="1">
    <citation type="submission" date="2012-12" db="EMBL/GenBank/DDBJ databases">
        <authorList>
            <person name="Hellsten U."/>
            <person name="Grimwood J."/>
            <person name="Chapman J.A."/>
            <person name="Shapiro H."/>
            <person name="Aerts A."/>
            <person name="Otillar R.P."/>
            <person name="Terry A.Y."/>
            <person name="Boore J.L."/>
            <person name="Simakov O."/>
            <person name="Marletaz F."/>
            <person name="Cho S.-J."/>
            <person name="Edsinger-Gonzales E."/>
            <person name="Havlak P."/>
            <person name="Kuo D.-H."/>
            <person name="Larsson T."/>
            <person name="Lv J."/>
            <person name="Arendt D."/>
            <person name="Savage R."/>
            <person name="Osoegawa K."/>
            <person name="de Jong P."/>
            <person name="Lindberg D.R."/>
            <person name="Seaver E.C."/>
            <person name="Weisblat D.A."/>
            <person name="Putnam N.H."/>
            <person name="Grigoriev I.V."/>
            <person name="Rokhsar D.S."/>
        </authorList>
    </citation>
    <scope>NUCLEOTIDE SEQUENCE</scope>
    <source>
        <strain evidence="14">I ESC-2004</strain>
    </source>
</reference>
<evidence type="ECO:0000313" key="13">
    <source>
        <dbReference type="EnsemblMetazoa" id="CapteP210567"/>
    </source>
</evidence>
<evidence type="ECO:0000259" key="11">
    <source>
        <dbReference type="PROSITE" id="PS50262"/>
    </source>
</evidence>
<dbReference type="OrthoDB" id="6147740at2759"/>
<keyword evidence="6 10" id="KW-0472">Membrane</keyword>
<evidence type="ECO:0000313" key="12">
    <source>
        <dbReference type="EMBL" id="ELT93028.1"/>
    </source>
</evidence>
<dbReference type="HOGENOM" id="CLU_009579_11_5_1"/>
<evidence type="ECO:0000256" key="2">
    <source>
        <dbReference type="ARBA" id="ARBA00022475"/>
    </source>
</evidence>
<sequence>MNTTEESLTSLMDSSEATQYSTKYWYTSLLTMYFVISLCVVAGNTLTAIAYFTTPHLQTLQNLVICNLSLADAIIAVLSKPFFALSYTEAGIVFGARHKWVCLVSLWAVMGSGLCGILCVFVLSLERLLAIIFPFRYYTWVTDNSVRAMIVFVWAFAFTLTAFPLMGLNTWTHGARCFTMFVYTPTYNVYVATNLNVLILVAMALMNITIAVVAVKQNKVNIIQSGSTQNTGQYKVTKMLLTVIGVFYLCWIPYIVLTAIFTMTKHLPEWFALLQDLSKLLIGMNSVLNPLIYARGNEKFRAAFARLLRRAPRVSSEV</sequence>
<evidence type="ECO:0000256" key="8">
    <source>
        <dbReference type="ARBA" id="ARBA00023180"/>
    </source>
</evidence>
<dbReference type="EMBL" id="KB309919">
    <property type="protein sequence ID" value="ELT93028.1"/>
    <property type="molecule type" value="Genomic_DNA"/>
</dbReference>
<evidence type="ECO:0000256" key="5">
    <source>
        <dbReference type="ARBA" id="ARBA00023040"/>
    </source>
</evidence>
<keyword evidence="14" id="KW-1185">Reference proteome</keyword>
<keyword evidence="4 10" id="KW-1133">Transmembrane helix</keyword>
<reference evidence="13" key="3">
    <citation type="submission" date="2015-06" db="UniProtKB">
        <authorList>
            <consortium name="EnsemblMetazoa"/>
        </authorList>
    </citation>
    <scope>IDENTIFICATION</scope>
</reference>
<reference evidence="12 14" key="2">
    <citation type="journal article" date="2013" name="Nature">
        <title>Insights into bilaterian evolution from three spiralian genomes.</title>
        <authorList>
            <person name="Simakov O."/>
            <person name="Marletaz F."/>
            <person name="Cho S.J."/>
            <person name="Edsinger-Gonzales E."/>
            <person name="Havlak P."/>
            <person name="Hellsten U."/>
            <person name="Kuo D.H."/>
            <person name="Larsson T."/>
            <person name="Lv J."/>
            <person name="Arendt D."/>
            <person name="Savage R."/>
            <person name="Osoegawa K."/>
            <person name="de Jong P."/>
            <person name="Grimwood J."/>
            <person name="Chapman J.A."/>
            <person name="Shapiro H."/>
            <person name="Aerts A."/>
            <person name="Otillar R.P."/>
            <person name="Terry A.Y."/>
            <person name="Boore J.L."/>
            <person name="Grigoriev I.V."/>
            <person name="Lindberg D.R."/>
            <person name="Seaver E.C."/>
            <person name="Weisblat D.A."/>
            <person name="Putnam N.H."/>
            <person name="Rokhsar D.S."/>
        </authorList>
    </citation>
    <scope>NUCLEOTIDE SEQUENCE</scope>
    <source>
        <strain evidence="12 14">I ESC-2004</strain>
    </source>
</reference>
<feature type="transmembrane region" description="Helical" evidence="10">
    <location>
        <begin position="104"/>
        <end position="125"/>
    </location>
</feature>
<dbReference type="PANTHER" id="PTHR24246:SF27">
    <property type="entry name" value="ADENOSINE RECEPTOR, ISOFORM A"/>
    <property type="match status" value="1"/>
</dbReference>
<keyword evidence="8" id="KW-0325">Glycoprotein</keyword>
<protein>
    <recommendedName>
        <fullName evidence="11">G-protein coupled receptors family 1 profile domain-containing protein</fullName>
    </recommendedName>
</protein>
<accession>R7TGU0</accession>
<keyword evidence="9" id="KW-0807">Transducer</keyword>
<evidence type="ECO:0000256" key="7">
    <source>
        <dbReference type="ARBA" id="ARBA00023170"/>
    </source>
</evidence>
<dbReference type="GO" id="GO:0005886">
    <property type="term" value="C:plasma membrane"/>
    <property type="evidence" value="ECO:0007669"/>
    <property type="project" value="UniProtKB-SubCell"/>
</dbReference>
<gene>
    <name evidence="12" type="ORF">CAPTEDRAFT_210567</name>
</gene>
<dbReference type="SUPFAM" id="SSF81321">
    <property type="entry name" value="Family A G protein-coupled receptor-like"/>
    <property type="match status" value="1"/>
</dbReference>
<evidence type="ECO:0000313" key="14">
    <source>
        <dbReference type="Proteomes" id="UP000014760"/>
    </source>
</evidence>
<dbReference type="Proteomes" id="UP000014760">
    <property type="component" value="Unassembled WGS sequence"/>
</dbReference>
<feature type="transmembrane region" description="Helical" evidence="10">
    <location>
        <begin position="30"/>
        <end position="52"/>
    </location>
</feature>
<evidence type="ECO:0000256" key="3">
    <source>
        <dbReference type="ARBA" id="ARBA00022692"/>
    </source>
</evidence>
<feature type="domain" description="G-protein coupled receptors family 1 profile" evidence="11">
    <location>
        <begin position="43"/>
        <end position="293"/>
    </location>
</feature>
<dbReference type="InterPro" id="IPR000276">
    <property type="entry name" value="GPCR_Rhodpsn"/>
</dbReference>
<feature type="transmembrane region" description="Helical" evidence="10">
    <location>
        <begin position="236"/>
        <end position="257"/>
    </location>
</feature>
<comment type="subcellular location">
    <subcellularLocation>
        <location evidence="1">Cell membrane</location>
        <topology evidence="1">Multi-pass membrane protein</topology>
    </subcellularLocation>
</comment>
<evidence type="ECO:0000256" key="1">
    <source>
        <dbReference type="ARBA" id="ARBA00004651"/>
    </source>
</evidence>
<keyword evidence="5" id="KW-0297">G-protein coupled receptor</keyword>
<dbReference type="PROSITE" id="PS50262">
    <property type="entry name" value="G_PROTEIN_RECEP_F1_2"/>
    <property type="match status" value="1"/>
</dbReference>
<dbReference type="CDD" id="cd00637">
    <property type="entry name" value="7tm_classA_rhodopsin-like"/>
    <property type="match status" value="1"/>
</dbReference>